<keyword evidence="2" id="KW-1185">Reference proteome</keyword>
<name>A0A5N6SAE0_ASPPS</name>
<dbReference type="EMBL" id="ML743651">
    <property type="protein sequence ID" value="KAE8131696.1"/>
    <property type="molecule type" value="Genomic_DNA"/>
</dbReference>
<evidence type="ECO:0000313" key="2">
    <source>
        <dbReference type="Proteomes" id="UP000325672"/>
    </source>
</evidence>
<protein>
    <submittedName>
        <fullName evidence="1">Uncharacterized protein</fullName>
    </submittedName>
</protein>
<accession>A0A5N6SAE0</accession>
<gene>
    <name evidence="1" type="ORF">BDV38DRAFT_263626</name>
</gene>
<dbReference type="Proteomes" id="UP000325672">
    <property type="component" value="Unassembled WGS sequence"/>
</dbReference>
<dbReference type="GeneID" id="43640409"/>
<organism evidence="1 2">
    <name type="scientific">Aspergillus pseudotamarii</name>
    <dbReference type="NCBI Taxonomy" id="132259"/>
    <lineage>
        <taxon>Eukaryota</taxon>
        <taxon>Fungi</taxon>
        <taxon>Dikarya</taxon>
        <taxon>Ascomycota</taxon>
        <taxon>Pezizomycotina</taxon>
        <taxon>Eurotiomycetes</taxon>
        <taxon>Eurotiomycetidae</taxon>
        <taxon>Eurotiales</taxon>
        <taxon>Aspergillaceae</taxon>
        <taxon>Aspergillus</taxon>
        <taxon>Aspergillus subgen. Circumdati</taxon>
    </lineage>
</organism>
<sequence length="53" mass="5849">MTETSPISFRSRSAEQLSDAVVHRDILPHPFAKTIDSSRNIVPQGIRGELCIA</sequence>
<evidence type="ECO:0000313" key="1">
    <source>
        <dbReference type="EMBL" id="KAE8131696.1"/>
    </source>
</evidence>
<dbReference type="AlphaFoldDB" id="A0A5N6SAE0"/>
<reference evidence="1 2" key="1">
    <citation type="submission" date="2019-04" db="EMBL/GenBank/DDBJ databases">
        <title>Friends and foes A comparative genomics study of 23 Aspergillus species from section Flavi.</title>
        <authorList>
            <consortium name="DOE Joint Genome Institute"/>
            <person name="Kjaerbolling I."/>
            <person name="Vesth T."/>
            <person name="Frisvad J.C."/>
            <person name="Nybo J.L."/>
            <person name="Theobald S."/>
            <person name="Kildgaard S."/>
            <person name="Isbrandt T."/>
            <person name="Kuo A."/>
            <person name="Sato A."/>
            <person name="Lyhne E.K."/>
            <person name="Kogle M.E."/>
            <person name="Wiebenga A."/>
            <person name="Kun R.S."/>
            <person name="Lubbers R.J."/>
            <person name="Makela M.R."/>
            <person name="Barry K."/>
            <person name="Chovatia M."/>
            <person name="Clum A."/>
            <person name="Daum C."/>
            <person name="Haridas S."/>
            <person name="He G."/>
            <person name="LaButti K."/>
            <person name="Lipzen A."/>
            <person name="Mondo S."/>
            <person name="Riley R."/>
            <person name="Salamov A."/>
            <person name="Simmons B.A."/>
            <person name="Magnuson J.K."/>
            <person name="Henrissat B."/>
            <person name="Mortensen U.H."/>
            <person name="Larsen T.O."/>
            <person name="Devries R.P."/>
            <person name="Grigoriev I.V."/>
            <person name="Machida M."/>
            <person name="Baker S.E."/>
            <person name="Andersen M.R."/>
        </authorList>
    </citation>
    <scope>NUCLEOTIDE SEQUENCE [LARGE SCALE GENOMIC DNA]</scope>
    <source>
        <strain evidence="1 2">CBS 117625</strain>
    </source>
</reference>
<dbReference type="RefSeq" id="XP_031907759.1">
    <property type="nucleotide sequence ID" value="XM_032056199.1"/>
</dbReference>
<proteinExistence type="predicted"/>